<proteinExistence type="predicted"/>
<evidence type="ECO:0000313" key="1">
    <source>
        <dbReference type="EMBL" id="GJN64614.1"/>
    </source>
</evidence>
<sequence>MSNQYQKLKKQHYLSLLQECARSGKNKREWCAQAGVKYSTLMRWQGLLRDELAGEILSGQEIVPVQIQKSGEEVLASKSSADCCADEAGTSGICIEKGEVRIYLPADVPIEYLVKLVKGLA</sequence>
<name>A0AA37IYG3_9FIRM</name>
<dbReference type="Proteomes" id="UP001055185">
    <property type="component" value="Unassembled WGS sequence"/>
</dbReference>
<dbReference type="EMBL" id="BQKV01000037">
    <property type="protein sequence ID" value="GJN64614.1"/>
    <property type="molecule type" value="Genomic_DNA"/>
</dbReference>
<dbReference type="NCBIfam" id="NF047593">
    <property type="entry name" value="IS66_ISAeme5_TnpA"/>
    <property type="match status" value="1"/>
</dbReference>
<organism evidence="1 2">
    <name type="scientific">Faecalibacterium gallinarum</name>
    <dbReference type="NCBI Taxonomy" id="2903556"/>
    <lineage>
        <taxon>Bacteria</taxon>
        <taxon>Bacillati</taxon>
        <taxon>Bacillota</taxon>
        <taxon>Clostridia</taxon>
        <taxon>Eubacteriales</taxon>
        <taxon>Oscillospiraceae</taxon>
        <taxon>Faecalibacterium</taxon>
    </lineage>
</organism>
<evidence type="ECO:0000313" key="2">
    <source>
        <dbReference type="Proteomes" id="UP001055185"/>
    </source>
</evidence>
<reference evidence="1" key="1">
    <citation type="journal article" date="2022" name="Int. J. Syst. Evol. Microbiol.">
        <title>Genome-based, phenotypic and chemotaxonomic classification of Faecalibacterium strains: proposal of three novel species Faecalibacterium duncaniae sp. nov., Faecalibacterium hattorii sp. nov. and Faecalibacterium gallinarum sp. nov. .</title>
        <authorList>
            <person name="Sakamoto M."/>
            <person name="Sakurai N."/>
            <person name="Tanno H."/>
            <person name="Iino T."/>
            <person name="Ohkuma M."/>
            <person name="Endo A."/>
        </authorList>
    </citation>
    <scope>NUCLEOTIDE SEQUENCE</scope>
    <source>
        <strain evidence="1">JCM 17207</strain>
    </source>
</reference>
<dbReference type="AlphaFoldDB" id="A0AA37IYG3"/>
<comment type="caution">
    <text evidence="1">The sequence shown here is derived from an EMBL/GenBank/DDBJ whole genome shotgun (WGS) entry which is preliminary data.</text>
</comment>
<dbReference type="RefSeq" id="WP_238316808.1">
    <property type="nucleotide sequence ID" value="NZ_BQKV01000037.1"/>
</dbReference>
<gene>
    <name evidence="1" type="ORF">JCM17207_12390</name>
</gene>
<keyword evidence="2" id="KW-1185">Reference proteome</keyword>
<accession>A0AA37IYG3</accession>
<evidence type="ECO:0008006" key="3">
    <source>
        <dbReference type="Google" id="ProtNLM"/>
    </source>
</evidence>
<protein>
    <recommendedName>
        <fullName evidence="3">Transposase</fullName>
    </recommendedName>
</protein>